<dbReference type="Pfam" id="PF00459">
    <property type="entry name" value="Inositol_P"/>
    <property type="match status" value="1"/>
</dbReference>
<comment type="caution">
    <text evidence="2">The sequence shown here is derived from an EMBL/GenBank/DDBJ whole genome shotgun (WGS) entry which is preliminary data.</text>
</comment>
<keyword evidence="1" id="KW-0460">Magnesium</keyword>
<dbReference type="CDD" id="cd01637">
    <property type="entry name" value="IMPase_like"/>
    <property type="match status" value="1"/>
</dbReference>
<evidence type="ECO:0000256" key="1">
    <source>
        <dbReference type="PIRSR" id="PIRSR600760-2"/>
    </source>
</evidence>
<dbReference type="EMBL" id="BMQB01000006">
    <property type="protein sequence ID" value="GGJ98080.1"/>
    <property type="molecule type" value="Genomic_DNA"/>
</dbReference>
<organism evidence="2 3">
    <name type="scientific">Pilimelia anulata</name>
    <dbReference type="NCBI Taxonomy" id="53371"/>
    <lineage>
        <taxon>Bacteria</taxon>
        <taxon>Bacillati</taxon>
        <taxon>Actinomycetota</taxon>
        <taxon>Actinomycetes</taxon>
        <taxon>Micromonosporales</taxon>
        <taxon>Micromonosporaceae</taxon>
        <taxon>Pilimelia</taxon>
    </lineage>
</organism>
<feature type="binding site" evidence="1">
    <location>
        <position position="91"/>
    </location>
    <ligand>
        <name>Mg(2+)</name>
        <dbReference type="ChEBI" id="CHEBI:18420"/>
        <label>1</label>
        <note>catalytic</note>
    </ligand>
</feature>
<dbReference type="GO" id="GO:0008934">
    <property type="term" value="F:inositol monophosphate 1-phosphatase activity"/>
    <property type="evidence" value="ECO:0007669"/>
    <property type="project" value="TreeGrafter"/>
</dbReference>
<keyword evidence="3" id="KW-1185">Reference proteome</keyword>
<comment type="cofactor">
    <cofactor evidence="1">
        <name>Mg(2+)</name>
        <dbReference type="ChEBI" id="CHEBI:18420"/>
    </cofactor>
</comment>
<dbReference type="Proteomes" id="UP000649739">
    <property type="component" value="Unassembled WGS sequence"/>
</dbReference>
<dbReference type="GO" id="GO:0006020">
    <property type="term" value="P:inositol metabolic process"/>
    <property type="evidence" value="ECO:0007669"/>
    <property type="project" value="TreeGrafter"/>
</dbReference>
<dbReference type="Gene3D" id="3.40.190.80">
    <property type="match status" value="1"/>
</dbReference>
<evidence type="ECO:0000313" key="3">
    <source>
        <dbReference type="Proteomes" id="UP000649739"/>
    </source>
</evidence>
<feature type="binding site" evidence="1">
    <location>
        <position position="88"/>
    </location>
    <ligand>
        <name>Mg(2+)</name>
        <dbReference type="ChEBI" id="CHEBI:18420"/>
        <label>1</label>
        <note>catalytic</note>
    </ligand>
</feature>
<dbReference type="Gene3D" id="3.30.540.10">
    <property type="entry name" value="Fructose-1,6-Bisphosphatase, subunit A, domain 1"/>
    <property type="match status" value="1"/>
</dbReference>
<reference evidence="2" key="1">
    <citation type="journal article" date="2014" name="Int. J. Syst. Evol. Microbiol.">
        <title>Complete genome sequence of Corynebacterium casei LMG S-19264T (=DSM 44701T), isolated from a smear-ripened cheese.</title>
        <authorList>
            <consortium name="US DOE Joint Genome Institute (JGI-PGF)"/>
            <person name="Walter F."/>
            <person name="Albersmeier A."/>
            <person name="Kalinowski J."/>
            <person name="Ruckert C."/>
        </authorList>
    </citation>
    <scope>NUCLEOTIDE SEQUENCE</scope>
    <source>
        <strain evidence="2">JCM 3090</strain>
    </source>
</reference>
<dbReference type="PRINTS" id="PR00377">
    <property type="entry name" value="IMPHPHTASES"/>
</dbReference>
<gene>
    <name evidence="2" type="ORF">GCM10010123_30190</name>
</gene>
<protein>
    <submittedName>
        <fullName evidence="2">Inositol monophosphatase</fullName>
    </submittedName>
</protein>
<reference evidence="2" key="2">
    <citation type="submission" date="2020-09" db="EMBL/GenBank/DDBJ databases">
        <authorList>
            <person name="Sun Q."/>
            <person name="Ohkuma M."/>
        </authorList>
    </citation>
    <scope>NUCLEOTIDE SEQUENCE</scope>
    <source>
        <strain evidence="2">JCM 3090</strain>
    </source>
</reference>
<sequence>MYERVGELLRETAARIVLPGYGRLEPADVRSKAGGDLVTTVDDRAEAALTVGLAALLPGATVVGEEAVAARPALLRALAAPGPAWVVDPVDGTANYVAGSGPFLMLVALRRGGVTEASWLYDPRADELWHAVHGGGAYRNGRAVAVAARPAAPDRGAVSARSVPERVIARARRAGSAELLPGLRCAGREYPDIVTGVQDFALFWRTKPWDHLPGALLLAEAGGAVAHLNGEPYTPTTRYRGLLAAASRAGWDRLAAALRPPS</sequence>
<accession>A0A8J3B954</accession>
<dbReference type="RefSeq" id="WP_189170787.1">
    <property type="nucleotide sequence ID" value="NZ_BMQB01000006.1"/>
</dbReference>
<keyword evidence="1" id="KW-0479">Metal-binding</keyword>
<dbReference type="SUPFAM" id="SSF56655">
    <property type="entry name" value="Carbohydrate phosphatase"/>
    <property type="match status" value="1"/>
</dbReference>
<feature type="binding site" evidence="1">
    <location>
        <position position="210"/>
    </location>
    <ligand>
        <name>Mg(2+)</name>
        <dbReference type="ChEBI" id="CHEBI:18420"/>
        <label>1</label>
        <note>catalytic</note>
    </ligand>
</feature>
<dbReference type="PANTHER" id="PTHR20854:SF4">
    <property type="entry name" value="INOSITOL-1-MONOPHOSPHATASE-RELATED"/>
    <property type="match status" value="1"/>
</dbReference>
<dbReference type="InterPro" id="IPR000760">
    <property type="entry name" value="Inositol_monophosphatase-like"/>
</dbReference>
<feature type="binding site" evidence="1">
    <location>
        <position position="65"/>
    </location>
    <ligand>
        <name>Mg(2+)</name>
        <dbReference type="ChEBI" id="CHEBI:18420"/>
        <label>1</label>
        <note>catalytic</note>
    </ligand>
</feature>
<dbReference type="GO" id="GO:0046872">
    <property type="term" value="F:metal ion binding"/>
    <property type="evidence" value="ECO:0007669"/>
    <property type="project" value="UniProtKB-KW"/>
</dbReference>
<dbReference type="PANTHER" id="PTHR20854">
    <property type="entry name" value="INOSITOL MONOPHOSPHATASE"/>
    <property type="match status" value="1"/>
</dbReference>
<dbReference type="GO" id="GO:0007165">
    <property type="term" value="P:signal transduction"/>
    <property type="evidence" value="ECO:0007669"/>
    <property type="project" value="TreeGrafter"/>
</dbReference>
<proteinExistence type="predicted"/>
<dbReference type="AlphaFoldDB" id="A0A8J3B954"/>
<name>A0A8J3B954_9ACTN</name>
<evidence type="ECO:0000313" key="2">
    <source>
        <dbReference type="EMBL" id="GGJ98080.1"/>
    </source>
</evidence>